<keyword evidence="3" id="KW-1185">Reference proteome</keyword>
<gene>
    <name evidence="2" type="ORF">JI749_12975</name>
</gene>
<dbReference type="Proteomes" id="UP000595460">
    <property type="component" value="Chromosome"/>
</dbReference>
<proteinExistence type="predicted"/>
<name>A0ABX7BTM5_9HYPH</name>
<evidence type="ECO:0000313" key="3">
    <source>
        <dbReference type="Proteomes" id="UP000595460"/>
    </source>
</evidence>
<dbReference type="Gene3D" id="2.60.120.260">
    <property type="entry name" value="Galactose-binding domain-like"/>
    <property type="match status" value="1"/>
</dbReference>
<evidence type="ECO:0000313" key="2">
    <source>
        <dbReference type="EMBL" id="QQR35272.1"/>
    </source>
</evidence>
<dbReference type="Pfam" id="PF20066">
    <property type="entry name" value="Glyoxalase_8"/>
    <property type="match status" value="1"/>
</dbReference>
<accession>A0ABX7BTM5</accession>
<evidence type="ECO:0000259" key="1">
    <source>
        <dbReference type="Pfam" id="PF20066"/>
    </source>
</evidence>
<organism evidence="2 3">
    <name type="scientific">Devosia oryziradicis</name>
    <dbReference type="NCBI Taxonomy" id="2801335"/>
    <lineage>
        <taxon>Bacteria</taxon>
        <taxon>Pseudomonadati</taxon>
        <taxon>Pseudomonadota</taxon>
        <taxon>Alphaproteobacteria</taxon>
        <taxon>Hyphomicrobiales</taxon>
        <taxon>Devosiaceae</taxon>
        <taxon>Devosia</taxon>
    </lineage>
</organism>
<sequence>MAKLLRQGLAEREIELSHGECLELVARQFGFANWNILSARIDAGAGMSDGETPSGWIRAGKSPKFYRVGVDGGLNAAWIESKPELIDTIRGDDFCTLMQSVDARPYLGRRMRVSSQLRATQVDGGVTIWFRVDGPSGSLRFENLERYDRNGPIAGNTDWTERDIVLDVPPEATTLNYGFYLKGNGRGWARGFNLEAVDATVLPNTPDGGVLKHPTNLTFVELR</sequence>
<dbReference type="InterPro" id="IPR045517">
    <property type="entry name" value="Glyoxalase_8"/>
</dbReference>
<feature type="domain" description="Glyoxalase-related protein" evidence="1">
    <location>
        <begin position="2"/>
        <end position="43"/>
    </location>
</feature>
<dbReference type="EMBL" id="CP068047">
    <property type="protein sequence ID" value="QQR35272.1"/>
    <property type="molecule type" value="Genomic_DNA"/>
</dbReference>
<protein>
    <recommendedName>
        <fullName evidence="1">Glyoxalase-related protein domain-containing protein</fullName>
    </recommendedName>
</protein>
<reference evidence="2 3" key="1">
    <citation type="submission" date="2021-01" db="EMBL/GenBank/DDBJ databases">
        <title>Genome seq and assembly of Devosia sp. G19.</title>
        <authorList>
            <person name="Chhetri G."/>
        </authorList>
    </citation>
    <scope>NUCLEOTIDE SEQUENCE [LARGE SCALE GENOMIC DNA]</scope>
    <source>
        <strain evidence="2 3">G19</strain>
    </source>
</reference>